<evidence type="ECO:0000313" key="1">
    <source>
        <dbReference type="EMBL" id="MFB9903190.1"/>
    </source>
</evidence>
<sequence length="75" mass="7928">MAISVNLNSQLDKAYERLSLAEILAAPVSAVAGITPADAEKLNAAFGIKTVRDLGSNKFIKLAVALVELDQMATR</sequence>
<reference evidence="1 2" key="1">
    <citation type="submission" date="2024-09" db="EMBL/GenBank/DDBJ databases">
        <authorList>
            <person name="Sun Q."/>
            <person name="Mori K."/>
        </authorList>
    </citation>
    <scope>NUCLEOTIDE SEQUENCE [LARGE SCALE GENOMIC DNA]</scope>
    <source>
        <strain evidence="1 2">TBRC 7907</strain>
    </source>
</reference>
<protein>
    <recommendedName>
        <fullName evidence="3">DNA-binding protein</fullName>
    </recommendedName>
</protein>
<proteinExistence type="predicted"/>
<dbReference type="Proteomes" id="UP001589693">
    <property type="component" value="Unassembled WGS sequence"/>
</dbReference>
<gene>
    <name evidence="1" type="ORF">ACFFQA_04500</name>
</gene>
<dbReference type="RefSeq" id="WP_377850320.1">
    <property type="nucleotide sequence ID" value="NZ_JBHLZU010000003.1"/>
</dbReference>
<evidence type="ECO:0008006" key="3">
    <source>
        <dbReference type="Google" id="ProtNLM"/>
    </source>
</evidence>
<dbReference type="EMBL" id="JBHLZU010000003">
    <property type="protein sequence ID" value="MFB9903190.1"/>
    <property type="molecule type" value="Genomic_DNA"/>
</dbReference>
<organism evidence="1 2">
    <name type="scientific">Allokutzneria oryzae</name>
    <dbReference type="NCBI Taxonomy" id="1378989"/>
    <lineage>
        <taxon>Bacteria</taxon>
        <taxon>Bacillati</taxon>
        <taxon>Actinomycetota</taxon>
        <taxon>Actinomycetes</taxon>
        <taxon>Pseudonocardiales</taxon>
        <taxon>Pseudonocardiaceae</taxon>
        <taxon>Allokutzneria</taxon>
    </lineage>
</organism>
<evidence type="ECO:0000313" key="2">
    <source>
        <dbReference type="Proteomes" id="UP001589693"/>
    </source>
</evidence>
<name>A0ABV5ZQM1_9PSEU</name>
<accession>A0ABV5ZQM1</accession>
<comment type="caution">
    <text evidence="1">The sequence shown here is derived from an EMBL/GenBank/DDBJ whole genome shotgun (WGS) entry which is preliminary data.</text>
</comment>
<keyword evidence="2" id="KW-1185">Reference proteome</keyword>